<dbReference type="InterPro" id="IPR022642">
    <property type="entry name" value="CheR_C"/>
</dbReference>
<evidence type="ECO:0000313" key="5">
    <source>
        <dbReference type="EMBL" id="PNQ95979.1"/>
    </source>
</evidence>
<dbReference type="GO" id="GO:0000156">
    <property type="term" value="F:phosphorelay response regulator activity"/>
    <property type="evidence" value="ECO:0007669"/>
    <property type="project" value="InterPro"/>
</dbReference>
<evidence type="ECO:0000256" key="2">
    <source>
        <dbReference type="SAM" id="MobiDB-lite"/>
    </source>
</evidence>
<comment type="caution">
    <text evidence="1">Lacks conserved residue(s) required for the propagation of feature annotation.</text>
</comment>
<feature type="compositionally biased region" description="Basic and acidic residues" evidence="2">
    <location>
        <begin position="382"/>
        <end position="401"/>
    </location>
</feature>
<dbReference type="InterPro" id="IPR029063">
    <property type="entry name" value="SAM-dependent_MTases_sf"/>
</dbReference>
<reference evidence="5 6" key="1">
    <citation type="submission" date="2018-01" db="EMBL/GenBank/DDBJ databases">
        <title>Whole genome sequence of Azospirillum brasilense REC3 isolated from strawberry roots.</title>
        <authorList>
            <person name="Fontana C.A."/>
            <person name="Salazar S.M."/>
            <person name="Bassi D."/>
            <person name="Puglisi E."/>
            <person name="Lovaisa N.C."/>
            <person name="Toffoli L.M."/>
            <person name="Pedraza R."/>
            <person name="Cocconcelli P.S."/>
        </authorList>
    </citation>
    <scope>NUCLEOTIDE SEQUENCE [LARGE SCALE GENOMIC DNA]</scope>
    <source>
        <strain evidence="5 6">REC3</strain>
        <plasmid evidence="5">p21unnamed</plasmid>
    </source>
</reference>
<dbReference type="GO" id="GO:0008757">
    <property type="term" value="F:S-adenosylmethionine-dependent methyltransferase activity"/>
    <property type="evidence" value="ECO:0007669"/>
    <property type="project" value="InterPro"/>
</dbReference>
<protein>
    <recommendedName>
        <fullName evidence="7">CheR-type methyltransferase domain-containing protein</fullName>
    </recommendedName>
</protein>
<evidence type="ECO:0000313" key="6">
    <source>
        <dbReference type="Proteomes" id="UP000236268"/>
    </source>
</evidence>
<name>A0A2K1FU42_9PROT</name>
<geneLocation type="plasmid" evidence="5">
    <name>p21unnamed</name>
</geneLocation>
<dbReference type="PANTHER" id="PTHR24422:SF27">
    <property type="entry name" value="PROTEIN-GLUTAMATE O-METHYLTRANSFERASE"/>
    <property type="match status" value="1"/>
</dbReference>
<dbReference type="InterPro" id="IPR022641">
    <property type="entry name" value="CheR_N"/>
</dbReference>
<evidence type="ECO:0000256" key="1">
    <source>
        <dbReference type="PROSITE-ProRule" id="PRU00050"/>
    </source>
</evidence>
<feature type="domain" description="CheR-type methyltransferase" evidence="4">
    <location>
        <begin position="83"/>
        <end position="355"/>
    </location>
</feature>
<feature type="domain" description="CheB-type methylesterase" evidence="3">
    <location>
        <begin position="1"/>
        <end position="66"/>
    </location>
</feature>
<evidence type="ECO:0000259" key="4">
    <source>
        <dbReference type="PROSITE" id="PS50123"/>
    </source>
</evidence>
<dbReference type="InterPro" id="IPR000780">
    <property type="entry name" value="CheR_MeTrfase"/>
</dbReference>
<dbReference type="SMART" id="SM00138">
    <property type="entry name" value="MeTrc"/>
    <property type="match status" value="1"/>
</dbReference>
<gene>
    <name evidence="5" type="ORF">C1S70_26100</name>
</gene>
<dbReference type="EMBL" id="POWG01000038">
    <property type="protein sequence ID" value="PNQ95979.1"/>
    <property type="molecule type" value="Genomic_DNA"/>
</dbReference>
<dbReference type="Pfam" id="PF03705">
    <property type="entry name" value="CheR_N"/>
    <property type="match status" value="1"/>
</dbReference>
<organism evidence="5 6">
    <name type="scientific">Azospirillum argentinense</name>
    <dbReference type="NCBI Taxonomy" id="2970906"/>
    <lineage>
        <taxon>Bacteria</taxon>
        <taxon>Pseudomonadati</taxon>
        <taxon>Pseudomonadota</taxon>
        <taxon>Alphaproteobacteria</taxon>
        <taxon>Rhodospirillales</taxon>
        <taxon>Azospirillaceae</taxon>
        <taxon>Azospirillum</taxon>
    </lineage>
</organism>
<dbReference type="GO" id="GO:0008984">
    <property type="term" value="F:protein-glutamate methylesterase activity"/>
    <property type="evidence" value="ECO:0007669"/>
    <property type="project" value="InterPro"/>
</dbReference>
<evidence type="ECO:0008006" key="7">
    <source>
        <dbReference type="Google" id="ProtNLM"/>
    </source>
</evidence>
<proteinExistence type="predicted"/>
<feature type="region of interest" description="Disordered" evidence="2">
    <location>
        <begin position="350"/>
        <end position="406"/>
    </location>
</feature>
<sequence>MLSGSGADGTIGLKAVKECGGLVIVQDPGTAAFDGMPNSAIATGLADYVLAPERMADALIRYVRQPYVQAGDDGGDESDSGGEDLDRILELMQARSRHDYRAYKTRTLIRRIERRMGIHQIDGMRRYREFLGTHPGEVEQLSRDILISVTRFFRDSEAFEFLKDAIIDPLVRGRVSGRPIRVWVPGCATGEEVYSIAMLLMEGCAAANRSCDIKVFGTDIDVHALDVARTGVYPETIAVDVSADRLARFFIRVDAGYKVNRLLRETVTFAIQNMISDPPFSTLDLISCRNVLIYIDPAVQRSILELFHFGLGDGGGLFLGSAETIGTRTDLFAPLSKKWRLYRKLGNRHHLQRRHGAEADRRRPRRAGPAAEAGRRSGTQGAERRAHEHFSPGVHPPDRRNVRSRLCRRLRPVRGRRDVEAVGGLRLGPVRDGPEQGAGRSLVAPRPDLLVEAAFGRS</sequence>
<dbReference type="PANTHER" id="PTHR24422">
    <property type="entry name" value="CHEMOTAXIS PROTEIN METHYLTRANSFERASE"/>
    <property type="match status" value="1"/>
</dbReference>
<dbReference type="Pfam" id="PF01739">
    <property type="entry name" value="CheR"/>
    <property type="match status" value="1"/>
</dbReference>
<dbReference type="PROSITE" id="PS50122">
    <property type="entry name" value="CHEB"/>
    <property type="match status" value="1"/>
</dbReference>
<dbReference type="PROSITE" id="PS50123">
    <property type="entry name" value="CHER"/>
    <property type="match status" value="1"/>
</dbReference>
<dbReference type="InterPro" id="IPR050903">
    <property type="entry name" value="Bact_Chemotaxis_MeTrfase"/>
</dbReference>
<dbReference type="SUPFAM" id="SSF52738">
    <property type="entry name" value="Methylesterase CheB, C-terminal domain"/>
    <property type="match status" value="1"/>
</dbReference>
<dbReference type="InterPro" id="IPR000673">
    <property type="entry name" value="Sig_transdc_resp-reg_Me-estase"/>
</dbReference>
<accession>A0A2K1FU42</accession>
<dbReference type="Proteomes" id="UP000236268">
    <property type="component" value="Unassembled WGS sequence"/>
</dbReference>
<dbReference type="Gene3D" id="3.40.50.150">
    <property type="entry name" value="Vaccinia Virus protein VP39"/>
    <property type="match status" value="1"/>
</dbReference>
<evidence type="ECO:0000259" key="3">
    <source>
        <dbReference type="PROSITE" id="PS50122"/>
    </source>
</evidence>
<dbReference type="AlphaFoldDB" id="A0A2K1FU42"/>
<dbReference type="GO" id="GO:0006935">
    <property type="term" value="P:chemotaxis"/>
    <property type="evidence" value="ECO:0007669"/>
    <property type="project" value="InterPro"/>
</dbReference>
<dbReference type="Gene3D" id="3.40.50.180">
    <property type="entry name" value="Methylesterase CheB, C-terminal domain"/>
    <property type="match status" value="1"/>
</dbReference>
<dbReference type="InterPro" id="IPR035909">
    <property type="entry name" value="CheB_C"/>
</dbReference>
<dbReference type="PRINTS" id="PR00996">
    <property type="entry name" value="CHERMTFRASE"/>
</dbReference>
<comment type="caution">
    <text evidence="5">The sequence shown here is derived from an EMBL/GenBank/DDBJ whole genome shotgun (WGS) entry which is preliminary data.</text>
</comment>
<dbReference type="GO" id="GO:0005737">
    <property type="term" value="C:cytoplasm"/>
    <property type="evidence" value="ECO:0007669"/>
    <property type="project" value="InterPro"/>
</dbReference>
<keyword evidence="5" id="KW-0614">Plasmid</keyword>
<dbReference type="Pfam" id="PF01339">
    <property type="entry name" value="CheB_methylest"/>
    <property type="match status" value="1"/>
</dbReference>
<dbReference type="SUPFAM" id="SSF53335">
    <property type="entry name" value="S-adenosyl-L-methionine-dependent methyltransferases"/>
    <property type="match status" value="1"/>
</dbReference>
<dbReference type="SUPFAM" id="SSF47757">
    <property type="entry name" value="Chemotaxis receptor methyltransferase CheR, N-terminal domain"/>
    <property type="match status" value="1"/>
</dbReference>